<accession>A0A0L0F637</accession>
<name>A0A0L0F637_9EUKA</name>
<feature type="non-terminal residue" evidence="2">
    <location>
        <position position="1"/>
    </location>
</feature>
<organism evidence="2 3">
    <name type="scientific">Sphaeroforma arctica JP610</name>
    <dbReference type="NCBI Taxonomy" id="667725"/>
    <lineage>
        <taxon>Eukaryota</taxon>
        <taxon>Ichthyosporea</taxon>
        <taxon>Ichthyophonida</taxon>
        <taxon>Sphaeroforma</taxon>
    </lineage>
</organism>
<proteinExistence type="predicted"/>
<evidence type="ECO:0000313" key="2">
    <source>
        <dbReference type="EMBL" id="KNC72046.1"/>
    </source>
</evidence>
<protein>
    <submittedName>
        <fullName evidence="2">Uncharacterized protein</fullName>
    </submittedName>
</protein>
<dbReference type="GeneID" id="25915913"/>
<feature type="compositionally biased region" description="Basic residues" evidence="1">
    <location>
        <begin position="71"/>
        <end position="80"/>
    </location>
</feature>
<dbReference type="EMBL" id="KQ247670">
    <property type="protein sequence ID" value="KNC72046.1"/>
    <property type="molecule type" value="Genomic_DNA"/>
</dbReference>
<feature type="compositionally biased region" description="Polar residues" evidence="1">
    <location>
        <begin position="38"/>
        <end position="67"/>
    </location>
</feature>
<dbReference type="RefSeq" id="XP_014145948.1">
    <property type="nucleotide sequence ID" value="XM_014290473.1"/>
</dbReference>
<feature type="region of interest" description="Disordered" evidence="1">
    <location>
        <begin position="13"/>
        <end position="80"/>
    </location>
</feature>
<dbReference type="AlphaFoldDB" id="A0A0L0F637"/>
<keyword evidence="3" id="KW-1185">Reference proteome</keyword>
<sequence length="80" mass="8911">AVEVFDSVRHNNFRTTPVTRPNDFRTSPIADRDLRRINTPTSYSFNTGQATTTQARTPVAVSQSGLSQRVHATHAHGAYR</sequence>
<gene>
    <name evidence="2" type="ORF">SARC_15409</name>
</gene>
<reference evidence="2 3" key="1">
    <citation type="submission" date="2011-02" db="EMBL/GenBank/DDBJ databases">
        <title>The Genome Sequence of Sphaeroforma arctica JP610.</title>
        <authorList>
            <consortium name="The Broad Institute Genome Sequencing Platform"/>
            <person name="Russ C."/>
            <person name="Cuomo C."/>
            <person name="Young S.K."/>
            <person name="Zeng Q."/>
            <person name="Gargeya S."/>
            <person name="Alvarado L."/>
            <person name="Berlin A."/>
            <person name="Chapman S.B."/>
            <person name="Chen Z."/>
            <person name="Freedman E."/>
            <person name="Gellesch M."/>
            <person name="Goldberg J."/>
            <person name="Griggs A."/>
            <person name="Gujja S."/>
            <person name="Heilman E."/>
            <person name="Heiman D."/>
            <person name="Howarth C."/>
            <person name="Mehta T."/>
            <person name="Neiman D."/>
            <person name="Pearson M."/>
            <person name="Roberts A."/>
            <person name="Saif S."/>
            <person name="Shea T."/>
            <person name="Shenoy N."/>
            <person name="Sisk P."/>
            <person name="Stolte C."/>
            <person name="Sykes S."/>
            <person name="White J."/>
            <person name="Yandava C."/>
            <person name="Burger G."/>
            <person name="Gray M.W."/>
            <person name="Holland P.W.H."/>
            <person name="King N."/>
            <person name="Lang F.B.F."/>
            <person name="Roger A.J."/>
            <person name="Ruiz-Trillo I."/>
            <person name="Haas B."/>
            <person name="Nusbaum C."/>
            <person name="Birren B."/>
        </authorList>
    </citation>
    <scope>NUCLEOTIDE SEQUENCE [LARGE SCALE GENOMIC DNA]</scope>
    <source>
        <strain evidence="2 3">JP610</strain>
    </source>
</reference>
<evidence type="ECO:0000256" key="1">
    <source>
        <dbReference type="SAM" id="MobiDB-lite"/>
    </source>
</evidence>
<evidence type="ECO:0000313" key="3">
    <source>
        <dbReference type="Proteomes" id="UP000054560"/>
    </source>
</evidence>
<dbReference type="Proteomes" id="UP000054560">
    <property type="component" value="Unassembled WGS sequence"/>
</dbReference>